<dbReference type="Proteomes" id="UP000589036">
    <property type="component" value="Unassembled WGS sequence"/>
</dbReference>
<proteinExistence type="predicted"/>
<dbReference type="AlphaFoldDB" id="A0A852TY63"/>
<comment type="caution">
    <text evidence="2">The sequence shown here is derived from an EMBL/GenBank/DDBJ whole genome shotgun (WGS) entry which is preliminary data.</text>
</comment>
<keyword evidence="1" id="KW-1133">Transmembrane helix</keyword>
<reference evidence="2 3" key="1">
    <citation type="submission" date="2020-07" db="EMBL/GenBank/DDBJ databases">
        <title>Sequencing the genomes of 1000 actinobacteria strains.</title>
        <authorList>
            <person name="Klenk H.-P."/>
        </authorList>
    </citation>
    <scope>NUCLEOTIDE SEQUENCE [LARGE SCALE GENOMIC DNA]</scope>
    <source>
        <strain evidence="2 3">CXB654</strain>
    </source>
</reference>
<dbReference type="RefSeq" id="WP_179642978.1">
    <property type="nucleotide sequence ID" value="NZ_BAAAYY010000001.1"/>
</dbReference>
<accession>A0A852TY63</accession>
<protein>
    <submittedName>
        <fullName evidence="2">Uncharacterized protein</fullName>
    </submittedName>
</protein>
<name>A0A852TY63_9ACTN</name>
<evidence type="ECO:0000313" key="3">
    <source>
        <dbReference type="Proteomes" id="UP000589036"/>
    </source>
</evidence>
<organism evidence="2 3">
    <name type="scientific">Spinactinospora alkalitolerans</name>
    <dbReference type="NCBI Taxonomy" id="687207"/>
    <lineage>
        <taxon>Bacteria</taxon>
        <taxon>Bacillati</taxon>
        <taxon>Actinomycetota</taxon>
        <taxon>Actinomycetes</taxon>
        <taxon>Streptosporangiales</taxon>
        <taxon>Nocardiopsidaceae</taxon>
        <taxon>Spinactinospora</taxon>
    </lineage>
</organism>
<keyword evidence="1" id="KW-0812">Transmembrane</keyword>
<sequence length="62" mass="6904">MFAIAGLVTVSLLGLLVIGFFALRMVRQLRSLESQVARTRAELEPRHAVLRELSERARAGAR</sequence>
<evidence type="ECO:0000256" key="1">
    <source>
        <dbReference type="SAM" id="Phobius"/>
    </source>
</evidence>
<gene>
    <name evidence="2" type="ORF">HDA32_002074</name>
</gene>
<keyword evidence="3" id="KW-1185">Reference proteome</keyword>
<evidence type="ECO:0000313" key="2">
    <source>
        <dbReference type="EMBL" id="NYE46954.1"/>
    </source>
</evidence>
<keyword evidence="1" id="KW-0472">Membrane</keyword>
<feature type="transmembrane region" description="Helical" evidence="1">
    <location>
        <begin position="6"/>
        <end position="26"/>
    </location>
</feature>
<dbReference type="EMBL" id="JACCCC010000001">
    <property type="protein sequence ID" value="NYE46954.1"/>
    <property type="molecule type" value="Genomic_DNA"/>
</dbReference>